<organism evidence="1 2">
    <name type="scientific">Sediminicoccus rosea</name>
    <dbReference type="NCBI Taxonomy" id="1225128"/>
    <lineage>
        <taxon>Bacteria</taxon>
        <taxon>Pseudomonadati</taxon>
        <taxon>Pseudomonadota</taxon>
        <taxon>Alphaproteobacteria</taxon>
        <taxon>Acetobacterales</taxon>
        <taxon>Roseomonadaceae</taxon>
        <taxon>Sediminicoccus</taxon>
    </lineage>
</organism>
<dbReference type="Proteomes" id="UP001305521">
    <property type="component" value="Chromosome"/>
</dbReference>
<reference evidence="1 2" key="1">
    <citation type="submission" date="2023-11" db="EMBL/GenBank/DDBJ databases">
        <title>Arctic aerobic anoxygenic photoheterotroph Sediminicoccus rosea KRV36 adapts its photosynthesis to long days of polar summer.</title>
        <authorList>
            <person name="Tomasch J."/>
            <person name="Kopejtka K."/>
            <person name="Bily T."/>
            <person name="Gardiner A.T."/>
            <person name="Gardian Z."/>
            <person name="Shivaramu S."/>
            <person name="Koblizek M."/>
            <person name="Engelhardt F."/>
            <person name="Kaftan D."/>
        </authorList>
    </citation>
    <scope>NUCLEOTIDE SEQUENCE [LARGE SCALE GENOMIC DNA]</scope>
    <source>
        <strain evidence="1 2">R-30</strain>
    </source>
</reference>
<keyword evidence="2" id="KW-1185">Reference proteome</keyword>
<proteinExistence type="predicted"/>
<dbReference type="RefSeq" id="WP_318647698.1">
    <property type="nucleotide sequence ID" value="NZ_CP137852.1"/>
</dbReference>
<sequence>MADFTSRMARSLLKGEVSIVRRVSAAEIETAVVDQVRALLRQPEIVVGTWRAGRREAPDLTEGETHDALHRLDPLWEQLFPAEQARIVRLLVERVVVGPGGADIRLRLDGLGGLVRDLTAIRPDALRAAA</sequence>
<accession>A0ABZ0PE04</accession>
<dbReference type="EMBL" id="CP137852">
    <property type="protein sequence ID" value="WPB83741.1"/>
    <property type="molecule type" value="Genomic_DNA"/>
</dbReference>
<gene>
    <name evidence="1" type="ORF">R9Z33_16690</name>
</gene>
<protein>
    <submittedName>
        <fullName evidence="1">Uncharacterized protein</fullName>
    </submittedName>
</protein>
<name>A0ABZ0PE04_9PROT</name>
<evidence type="ECO:0000313" key="2">
    <source>
        <dbReference type="Proteomes" id="UP001305521"/>
    </source>
</evidence>
<evidence type="ECO:0000313" key="1">
    <source>
        <dbReference type="EMBL" id="WPB83741.1"/>
    </source>
</evidence>